<evidence type="ECO:0000256" key="1">
    <source>
        <dbReference type="SAM" id="MobiDB-lite"/>
    </source>
</evidence>
<dbReference type="InterPro" id="IPR045989">
    <property type="entry name" value="DUF5945"/>
</dbReference>
<accession>R0M6G7</accession>
<dbReference type="Pfam" id="PF19370">
    <property type="entry name" value="DUF5945"/>
    <property type="match status" value="1"/>
</dbReference>
<feature type="region of interest" description="Disordered" evidence="1">
    <location>
        <begin position="1"/>
        <end position="21"/>
    </location>
</feature>
<dbReference type="AlphaFoldDB" id="R0M6G7"/>
<feature type="compositionally biased region" description="Polar residues" evidence="1">
    <location>
        <begin position="1"/>
        <end position="12"/>
    </location>
</feature>
<protein>
    <submittedName>
        <fullName evidence="2">Methyl-accepting chemotaxis protein</fullName>
    </submittedName>
</protein>
<organism evidence="2 3">
    <name type="scientific">Streptococcus mitis 13/39</name>
    <dbReference type="NCBI Taxonomy" id="1239793"/>
    <lineage>
        <taxon>Bacteria</taxon>
        <taxon>Bacillati</taxon>
        <taxon>Bacillota</taxon>
        <taxon>Bacilli</taxon>
        <taxon>Lactobacillales</taxon>
        <taxon>Streptococcaceae</taxon>
        <taxon>Streptococcus</taxon>
        <taxon>Streptococcus mitis group</taxon>
    </lineage>
</organism>
<evidence type="ECO:0000313" key="3">
    <source>
        <dbReference type="Proteomes" id="UP000013315"/>
    </source>
</evidence>
<evidence type="ECO:0000313" key="2">
    <source>
        <dbReference type="EMBL" id="EOB30616.1"/>
    </source>
</evidence>
<gene>
    <name evidence="2" type="ORF">D065_10874</name>
</gene>
<sequence>MTKDWNFNQPLESKTENQEDPDKIAALFGNHQGGNDVNYEAAFQKRKQAPVTESNS</sequence>
<proteinExistence type="predicted"/>
<name>R0M6G7_STRMT</name>
<feature type="non-terminal residue" evidence="2">
    <location>
        <position position="56"/>
    </location>
</feature>
<comment type="caution">
    <text evidence="2">The sequence shown here is derived from an EMBL/GenBank/DDBJ whole genome shotgun (WGS) entry which is preliminary data.</text>
</comment>
<dbReference type="Proteomes" id="UP000013315">
    <property type="component" value="Unassembled WGS sequence"/>
</dbReference>
<dbReference type="EMBL" id="AQTU01000090">
    <property type="protein sequence ID" value="EOB30616.1"/>
    <property type="molecule type" value="Genomic_DNA"/>
</dbReference>
<reference evidence="2 3" key="1">
    <citation type="submission" date="2013-04" db="EMBL/GenBank/DDBJ databases">
        <authorList>
            <person name="Ikryannikova L.N."/>
            <person name="Ilina E.N."/>
            <person name="Kostryukova E.S."/>
            <person name="Semashko T.A."/>
            <person name="Karpova I.Y.U."/>
            <person name="Larin A.K."/>
            <person name="Ischenko D.S."/>
            <person name="Alekseev D.G."/>
            <person name="Klimova E.A."/>
            <person name="Filimonova A.V."/>
            <person name="Savinova T.A."/>
            <person name="Filimonova O.Y.U."/>
            <person name="Dubovickaya V.A."/>
            <person name="Sidorenko S.V."/>
            <person name="Govorun V.M."/>
        </authorList>
    </citation>
    <scope>NUCLEOTIDE SEQUENCE [LARGE SCALE GENOMIC DNA]</scope>
    <source>
        <strain evidence="2 3">13/39</strain>
    </source>
</reference>